<dbReference type="STRING" id="1166337.SAMN05192580_0437"/>
<reference evidence="1 2" key="1">
    <citation type="submission" date="2016-10" db="EMBL/GenBank/DDBJ databases">
        <authorList>
            <person name="de Groot N.N."/>
        </authorList>
    </citation>
    <scope>NUCLEOTIDE SEQUENCE [LARGE SCALE GENOMIC DNA]</scope>
    <source>
        <strain evidence="1 2">S5-249</strain>
    </source>
</reference>
<proteinExistence type="predicted"/>
<name>A0A1I6JL38_9SPHN</name>
<accession>A0A1I6JL38</accession>
<dbReference type="AlphaFoldDB" id="A0A1I6JL38"/>
<dbReference type="EMBL" id="FOZG01000001">
    <property type="protein sequence ID" value="SFR79696.1"/>
    <property type="molecule type" value="Genomic_DNA"/>
</dbReference>
<dbReference type="Proteomes" id="UP000198824">
    <property type="component" value="Unassembled WGS sequence"/>
</dbReference>
<sequence>MTKPLQPLTFENALARIASLIGWASCAQITGASERTVRSWSERDIPGRVRLDAALALDSAWIAAGGDGAPLLECYALRVEADSVAVRACTDALRRHAIDVIRANADAEAALVAATAPGATAADFIVAEREVEEAHSELAGVLPHLRAAAGHNGPTRGDSS</sequence>
<organism evidence="1 2">
    <name type="scientific">Sphingomonas jatrophae</name>
    <dbReference type="NCBI Taxonomy" id="1166337"/>
    <lineage>
        <taxon>Bacteria</taxon>
        <taxon>Pseudomonadati</taxon>
        <taxon>Pseudomonadota</taxon>
        <taxon>Alphaproteobacteria</taxon>
        <taxon>Sphingomonadales</taxon>
        <taxon>Sphingomonadaceae</taxon>
        <taxon>Sphingomonas</taxon>
    </lineage>
</organism>
<evidence type="ECO:0000313" key="2">
    <source>
        <dbReference type="Proteomes" id="UP000198824"/>
    </source>
</evidence>
<dbReference type="OrthoDB" id="7562030at2"/>
<evidence type="ECO:0000313" key="1">
    <source>
        <dbReference type="EMBL" id="SFR79696.1"/>
    </source>
</evidence>
<dbReference type="RefSeq" id="WP_093310044.1">
    <property type="nucleotide sequence ID" value="NZ_FOZG01000001.1"/>
</dbReference>
<gene>
    <name evidence="1" type="ORF">SAMN05192580_0437</name>
</gene>
<protein>
    <submittedName>
        <fullName evidence="1">Uncharacterized protein</fullName>
    </submittedName>
</protein>
<keyword evidence="2" id="KW-1185">Reference proteome</keyword>